<proteinExistence type="predicted"/>
<reference evidence="1" key="1">
    <citation type="submission" date="2022-11" db="EMBL/GenBank/DDBJ databases">
        <title>Complete genome sequence of Methanogenium organophilum DSM 3596.</title>
        <authorList>
            <person name="Chen S.-C."/>
            <person name="Lai S.-J."/>
            <person name="You Y.-T."/>
        </authorList>
    </citation>
    <scope>NUCLEOTIDE SEQUENCE</scope>
    <source>
        <strain evidence="1">DSM 3596</strain>
    </source>
</reference>
<protein>
    <submittedName>
        <fullName evidence="1">Uncharacterized protein</fullName>
    </submittedName>
</protein>
<evidence type="ECO:0000313" key="1">
    <source>
        <dbReference type="EMBL" id="WAI01103.1"/>
    </source>
</evidence>
<dbReference type="AlphaFoldDB" id="A0A9X9T789"/>
<dbReference type="RefSeq" id="WP_268186317.1">
    <property type="nucleotide sequence ID" value="NZ_CP113361.1"/>
</dbReference>
<keyword evidence="2" id="KW-1185">Reference proteome</keyword>
<accession>A0A9X9T789</accession>
<gene>
    <name evidence="1" type="ORF">OU421_11875</name>
</gene>
<dbReference type="EMBL" id="CP113361">
    <property type="protein sequence ID" value="WAI01103.1"/>
    <property type="molecule type" value="Genomic_DNA"/>
</dbReference>
<dbReference type="KEGG" id="mou:OU421_11875"/>
<sequence>MLNQHGVPQGSATDHLEPDGMQATAFYDHLTCEQELMISSDEYGAGSHCRFGAFGQSFAATFDWLDDTMGMKG</sequence>
<dbReference type="InterPro" id="IPR029058">
    <property type="entry name" value="AB_hydrolase_fold"/>
</dbReference>
<dbReference type="Gene3D" id="3.40.50.1820">
    <property type="entry name" value="alpha/beta hydrolase"/>
    <property type="match status" value="1"/>
</dbReference>
<evidence type="ECO:0000313" key="2">
    <source>
        <dbReference type="Proteomes" id="UP001163096"/>
    </source>
</evidence>
<dbReference type="Proteomes" id="UP001163096">
    <property type="component" value="Chromosome"/>
</dbReference>
<dbReference type="GeneID" id="76835811"/>
<organism evidence="1 2">
    <name type="scientific">Methanogenium organophilum</name>
    <dbReference type="NCBI Taxonomy" id="2199"/>
    <lineage>
        <taxon>Archaea</taxon>
        <taxon>Methanobacteriati</taxon>
        <taxon>Methanobacteriota</taxon>
        <taxon>Stenosarchaea group</taxon>
        <taxon>Methanomicrobia</taxon>
        <taxon>Methanomicrobiales</taxon>
        <taxon>Methanomicrobiaceae</taxon>
        <taxon>Methanogenium</taxon>
    </lineage>
</organism>
<name>A0A9X9T789_METOG</name>